<reference evidence="11" key="1">
    <citation type="journal article" date="2021" name="PeerJ">
        <title>Extensive microbial diversity within the chicken gut microbiome revealed by metagenomics and culture.</title>
        <authorList>
            <person name="Gilroy R."/>
            <person name="Ravi A."/>
            <person name="Getino M."/>
            <person name="Pursley I."/>
            <person name="Horton D.L."/>
            <person name="Alikhan N.F."/>
            <person name="Baker D."/>
            <person name="Gharbi K."/>
            <person name="Hall N."/>
            <person name="Watson M."/>
            <person name="Adriaenssens E.M."/>
            <person name="Foster-Nyarko E."/>
            <person name="Jarju S."/>
            <person name="Secka A."/>
            <person name="Antonio M."/>
            <person name="Oren A."/>
            <person name="Chaudhuri R.R."/>
            <person name="La Ragione R."/>
            <person name="Hildebrand F."/>
            <person name="Pallen M.J."/>
        </authorList>
    </citation>
    <scope>NUCLEOTIDE SEQUENCE</scope>
    <source>
        <strain evidence="11">ChiBcec8-13705</strain>
    </source>
</reference>
<evidence type="ECO:0000256" key="3">
    <source>
        <dbReference type="ARBA" id="ARBA00022475"/>
    </source>
</evidence>
<dbReference type="AlphaFoldDB" id="A0A9D2S2H0"/>
<evidence type="ECO:0000256" key="10">
    <source>
        <dbReference type="SAM" id="MobiDB-lite"/>
    </source>
</evidence>
<dbReference type="GO" id="GO:0065002">
    <property type="term" value="P:intracellular protein transmembrane transport"/>
    <property type="evidence" value="ECO:0007669"/>
    <property type="project" value="UniProtKB-UniRule"/>
</dbReference>
<dbReference type="Proteomes" id="UP000886803">
    <property type="component" value="Unassembled WGS sequence"/>
</dbReference>
<dbReference type="PANTHER" id="PTHR33910">
    <property type="entry name" value="PROTEIN TRANSLOCASE SUBUNIT SECE"/>
    <property type="match status" value="1"/>
</dbReference>
<evidence type="ECO:0000256" key="5">
    <source>
        <dbReference type="ARBA" id="ARBA00022927"/>
    </source>
</evidence>
<dbReference type="GO" id="GO:0009306">
    <property type="term" value="P:protein secretion"/>
    <property type="evidence" value="ECO:0007669"/>
    <property type="project" value="UniProtKB-UniRule"/>
</dbReference>
<dbReference type="NCBIfam" id="TIGR00964">
    <property type="entry name" value="secE_bact"/>
    <property type="match status" value="1"/>
</dbReference>
<dbReference type="InterPro" id="IPR001901">
    <property type="entry name" value="Translocase_SecE/Sec61-g"/>
</dbReference>
<dbReference type="InterPro" id="IPR005807">
    <property type="entry name" value="SecE_bac"/>
</dbReference>
<evidence type="ECO:0000313" key="11">
    <source>
        <dbReference type="EMBL" id="HJB40939.1"/>
    </source>
</evidence>
<evidence type="ECO:0000256" key="1">
    <source>
        <dbReference type="ARBA" id="ARBA00004370"/>
    </source>
</evidence>
<keyword evidence="5 9" id="KW-0653">Protein transport</keyword>
<dbReference type="InterPro" id="IPR038379">
    <property type="entry name" value="SecE_sf"/>
</dbReference>
<comment type="caution">
    <text evidence="11">The sequence shown here is derived from an EMBL/GenBank/DDBJ whole genome shotgun (WGS) entry which is preliminary data.</text>
</comment>
<keyword evidence="8 9" id="KW-0472">Membrane</keyword>
<evidence type="ECO:0000313" key="12">
    <source>
        <dbReference type="Proteomes" id="UP000886803"/>
    </source>
</evidence>
<organism evidence="11 12">
    <name type="scientific">Candidatus Gemmiger avicola</name>
    <dbReference type="NCBI Taxonomy" id="2838605"/>
    <lineage>
        <taxon>Bacteria</taxon>
        <taxon>Bacillati</taxon>
        <taxon>Bacillota</taxon>
        <taxon>Clostridia</taxon>
        <taxon>Eubacteriales</taxon>
        <taxon>Gemmiger</taxon>
    </lineage>
</organism>
<evidence type="ECO:0000256" key="2">
    <source>
        <dbReference type="ARBA" id="ARBA00022448"/>
    </source>
</evidence>
<reference evidence="11" key="2">
    <citation type="submission" date="2021-04" db="EMBL/GenBank/DDBJ databases">
        <authorList>
            <person name="Gilroy R."/>
        </authorList>
    </citation>
    <scope>NUCLEOTIDE SEQUENCE</scope>
    <source>
        <strain evidence="11">ChiBcec8-13705</strain>
    </source>
</reference>
<dbReference type="Gene3D" id="1.20.5.1030">
    <property type="entry name" value="Preprotein translocase secy subunit"/>
    <property type="match status" value="1"/>
</dbReference>
<dbReference type="PANTHER" id="PTHR33910:SF1">
    <property type="entry name" value="PROTEIN TRANSLOCASE SUBUNIT SECE"/>
    <property type="match status" value="1"/>
</dbReference>
<evidence type="ECO:0000256" key="9">
    <source>
        <dbReference type="HAMAP-Rule" id="MF_00422"/>
    </source>
</evidence>
<name>A0A9D2S2H0_9FIRM</name>
<dbReference type="GO" id="GO:0006605">
    <property type="term" value="P:protein targeting"/>
    <property type="evidence" value="ECO:0007669"/>
    <property type="project" value="UniProtKB-UniRule"/>
</dbReference>
<keyword evidence="2 9" id="KW-0813">Transport</keyword>
<comment type="similarity">
    <text evidence="9">Belongs to the SecE/SEC61-gamma family.</text>
</comment>
<feature type="compositionally biased region" description="Basic and acidic residues" evidence="10">
    <location>
        <begin position="15"/>
        <end position="30"/>
    </location>
</feature>
<gene>
    <name evidence="9 11" type="primary">secE</name>
    <name evidence="11" type="ORF">H9945_00405</name>
</gene>
<evidence type="ECO:0000256" key="8">
    <source>
        <dbReference type="ARBA" id="ARBA00023136"/>
    </source>
</evidence>
<dbReference type="GO" id="GO:0005886">
    <property type="term" value="C:plasma membrane"/>
    <property type="evidence" value="ECO:0007669"/>
    <property type="project" value="UniProtKB-SubCell"/>
</dbReference>
<feature type="region of interest" description="Disordered" evidence="10">
    <location>
        <begin position="1"/>
        <end position="30"/>
    </location>
</feature>
<sequence length="99" mass="10723">MADKKAAAETAAKASEQKKASKDTGKKKPSLLDRAKGFFGRIAKYFKDTKSELKKVVWPSRKDVRTKTITVVVVVLIAAVVLILLDLAFGGIIHLLIGA</sequence>
<keyword evidence="4 9" id="KW-0812">Transmembrane</keyword>
<keyword evidence="3 9" id="KW-1003">Cell membrane</keyword>
<dbReference type="HAMAP" id="MF_00422">
    <property type="entry name" value="SecE"/>
    <property type="match status" value="1"/>
</dbReference>
<comment type="function">
    <text evidence="9">Essential subunit of the Sec protein translocation channel SecYEG. Clamps together the 2 halves of SecY. May contact the channel plug during translocation.</text>
</comment>
<evidence type="ECO:0000256" key="6">
    <source>
        <dbReference type="ARBA" id="ARBA00022989"/>
    </source>
</evidence>
<dbReference type="Pfam" id="PF00584">
    <property type="entry name" value="SecE"/>
    <property type="match status" value="1"/>
</dbReference>
<comment type="subcellular location">
    <subcellularLocation>
        <location evidence="9">Cell membrane</location>
        <topology evidence="9">Single-pass membrane protein</topology>
    </subcellularLocation>
    <subcellularLocation>
        <location evidence="1">Membrane</location>
    </subcellularLocation>
</comment>
<dbReference type="GO" id="GO:0008320">
    <property type="term" value="F:protein transmembrane transporter activity"/>
    <property type="evidence" value="ECO:0007669"/>
    <property type="project" value="UniProtKB-UniRule"/>
</dbReference>
<keyword evidence="6 9" id="KW-1133">Transmembrane helix</keyword>
<dbReference type="EMBL" id="DWYG01000004">
    <property type="protein sequence ID" value="HJB40939.1"/>
    <property type="molecule type" value="Genomic_DNA"/>
</dbReference>
<protein>
    <recommendedName>
        <fullName evidence="9">Protein translocase subunit SecE</fullName>
    </recommendedName>
</protein>
<dbReference type="GO" id="GO:0043952">
    <property type="term" value="P:protein transport by the Sec complex"/>
    <property type="evidence" value="ECO:0007669"/>
    <property type="project" value="UniProtKB-UniRule"/>
</dbReference>
<proteinExistence type="inferred from homology"/>
<comment type="subunit">
    <text evidence="9">Component of the Sec protein translocase complex. Heterotrimer consisting of SecY, SecE and SecG subunits. The heterotrimers can form oligomers, although 1 heterotrimer is thought to be able to translocate proteins. Interacts with the ribosome. Interacts with SecDF, and other proteins may be involved. Interacts with SecA.</text>
</comment>
<keyword evidence="7 9" id="KW-0811">Translocation</keyword>
<accession>A0A9D2S2H0</accession>
<evidence type="ECO:0000256" key="7">
    <source>
        <dbReference type="ARBA" id="ARBA00023010"/>
    </source>
</evidence>
<evidence type="ECO:0000256" key="4">
    <source>
        <dbReference type="ARBA" id="ARBA00022692"/>
    </source>
</evidence>
<feature type="transmembrane region" description="Helical" evidence="9">
    <location>
        <begin position="69"/>
        <end position="97"/>
    </location>
</feature>